<evidence type="ECO:0000256" key="1">
    <source>
        <dbReference type="SAM" id="MobiDB-lite"/>
    </source>
</evidence>
<sequence length="61" mass="7032">MCASVQLHRKHHQHGTRTRSSIKEETELKKKEEGSDLGKGLRARNQTGNDHIVRERSAERL</sequence>
<dbReference type="EMBL" id="KQ976464">
    <property type="protein sequence ID" value="KYM84498.1"/>
    <property type="molecule type" value="Genomic_DNA"/>
</dbReference>
<reference evidence="2 3" key="1">
    <citation type="submission" date="2015-09" db="EMBL/GenBank/DDBJ databases">
        <title>Atta colombica WGS genome.</title>
        <authorList>
            <person name="Nygaard S."/>
            <person name="Hu H."/>
            <person name="Boomsma J."/>
            <person name="Zhang G."/>
        </authorList>
    </citation>
    <scope>NUCLEOTIDE SEQUENCE [LARGE SCALE GENOMIC DNA]</scope>
    <source>
        <strain evidence="2">Treedump-2</strain>
        <tissue evidence="2">Whole body</tissue>
    </source>
</reference>
<evidence type="ECO:0000313" key="3">
    <source>
        <dbReference type="Proteomes" id="UP000078540"/>
    </source>
</evidence>
<evidence type="ECO:0000313" key="2">
    <source>
        <dbReference type="EMBL" id="KYM84498.1"/>
    </source>
</evidence>
<keyword evidence="3" id="KW-1185">Reference proteome</keyword>
<feature type="region of interest" description="Disordered" evidence="1">
    <location>
        <begin position="1"/>
        <end position="61"/>
    </location>
</feature>
<gene>
    <name evidence="2" type="ORF">ALC53_05284</name>
</gene>
<organism evidence="2 3">
    <name type="scientific">Atta colombica</name>
    <dbReference type="NCBI Taxonomy" id="520822"/>
    <lineage>
        <taxon>Eukaryota</taxon>
        <taxon>Metazoa</taxon>
        <taxon>Ecdysozoa</taxon>
        <taxon>Arthropoda</taxon>
        <taxon>Hexapoda</taxon>
        <taxon>Insecta</taxon>
        <taxon>Pterygota</taxon>
        <taxon>Neoptera</taxon>
        <taxon>Endopterygota</taxon>
        <taxon>Hymenoptera</taxon>
        <taxon>Apocrita</taxon>
        <taxon>Aculeata</taxon>
        <taxon>Formicoidea</taxon>
        <taxon>Formicidae</taxon>
        <taxon>Myrmicinae</taxon>
        <taxon>Atta</taxon>
    </lineage>
</organism>
<dbReference type="AlphaFoldDB" id="A0A195BI20"/>
<protein>
    <submittedName>
        <fullName evidence="2">Uncharacterized protein</fullName>
    </submittedName>
</protein>
<proteinExistence type="predicted"/>
<dbReference type="Proteomes" id="UP000078540">
    <property type="component" value="Unassembled WGS sequence"/>
</dbReference>
<feature type="compositionally biased region" description="Basic and acidic residues" evidence="1">
    <location>
        <begin position="21"/>
        <end position="36"/>
    </location>
</feature>
<accession>A0A195BI20</accession>
<feature type="compositionally biased region" description="Basic and acidic residues" evidence="1">
    <location>
        <begin position="51"/>
        <end position="61"/>
    </location>
</feature>
<name>A0A195BI20_9HYME</name>
<feature type="compositionally biased region" description="Basic residues" evidence="1">
    <location>
        <begin position="7"/>
        <end position="17"/>
    </location>
</feature>